<keyword evidence="3" id="KW-0812">Transmembrane</keyword>
<keyword evidence="2" id="KW-0560">Oxidoreductase</keyword>
<evidence type="ECO:0000256" key="3">
    <source>
        <dbReference type="SAM" id="Phobius"/>
    </source>
</evidence>
<evidence type="ECO:0008006" key="5">
    <source>
        <dbReference type="Google" id="ProtNLM"/>
    </source>
</evidence>
<keyword evidence="3" id="KW-0472">Membrane</keyword>
<dbReference type="Gene3D" id="3.40.50.720">
    <property type="entry name" value="NAD(P)-binding Rossmann-like Domain"/>
    <property type="match status" value="1"/>
</dbReference>
<comment type="similarity">
    <text evidence="1">Belongs to the short-chain dehydrogenases/reductases (SDR) family.</text>
</comment>
<dbReference type="PANTHER" id="PTHR42760">
    <property type="entry name" value="SHORT-CHAIN DEHYDROGENASES/REDUCTASES FAMILY MEMBER"/>
    <property type="match status" value="1"/>
</dbReference>
<dbReference type="PANTHER" id="PTHR42760:SF133">
    <property type="entry name" value="3-OXOACYL-[ACYL-CARRIER-PROTEIN] REDUCTASE"/>
    <property type="match status" value="1"/>
</dbReference>
<dbReference type="FunFam" id="3.40.50.720:FF:000084">
    <property type="entry name" value="Short-chain dehydrogenase reductase"/>
    <property type="match status" value="1"/>
</dbReference>
<keyword evidence="3" id="KW-1133">Transmembrane helix</keyword>
<dbReference type="InterPro" id="IPR002347">
    <property type="entry name" value="SDR_fam"/>
</dbReference>
<name>A0A3P3XN23_9SPIR</name>
<dbReference type="PRINTS" id="PR00081">
    <property type="entry name" value="GDHRDH"/>
</dbReference>
<proteinExistence type="inferred from homology"/>
<protein>
    <recommendedName>
        <fullName evidence="5">Gluconate 5-dehydrogenase</fullName>
    </recommendedName>
</protein>
<dbReference type="EMBL" id="FWDO01000004">
    <property type="protein sequence ID" value="SLM17686.1"/>
    <property type="molecule type" value="Genomic_DNA"/>
</dbReference>
<evidence type="ECO:0000256" key="1">
    <source>
        <dbReference type="ARBA" id="ARBA00006484"/>
    </source>
</evidence>
<dbReference type="GO" id="GO:0016616">
    <property type="term" value="F:oxidoreductase activity, acting on the CH-OH group of donors, NAD or NADP as acceptor"/>
    <property type="evidence" value="ECO:0007669"/>
    <property type="project" value="TreeGrafter"/>
</dbReference>
<evidence type="ECO:0000256" key="2">
    <source>
        <dbReference type="ARBA" id="ARBA00023002"/>
    </source>
</evidence>
<accession>A0A3P3XN23</accession>
<dbReference type="SUPFAM" id="SSF51735">
    <property type="entry name" value="NAD(P)-binding Rossmann-fold domains"/>
    <property type="match status" value="1"/>
</dbReference>
<gene>
    <name evidence="4" type="ORF">SPIRO4BDMA_40255</name>
</gene>
<feature type="transmembrane region" description="Helical" evidence="3">
    <location>
        <begin position="20"/>
        <end position="45"/>
    </location>
</feature>
<reference evidence="4" key="1">
    <citation type="submission" date="2017-02" db="EMBL/GenBank/DDBJ databases">
        <authorList>
            <person name="Regsiter A."/>
            <person name="William W."/>
        </authorList>
    </citation>
    <scope>NUCLEOTIDE SEQUENCE</scope>
    <source>
        <strain evidence="4">BdmA 4</strain>
    </source>
</reference>
<evidence type="ECO:0000313" key="4">
    <source>
        <dbReference type="EMBL" id="SLM17686.1"/>
    </source>
</evidence>
<dbReference type="AlphaFoldDB" id="A0A3P3XN23"/>
<dbReference type="InterPro" id="IPR036291">
    <property type="entry name" value="NAD(P)-bd_dom_sf"/>
</dbReference>
<organism evidence="4">
    <name type="scientific">uncultured spirochete</name>
    <dbReference type="NCBI Taxonomy" id="156406"/>
    <lineage>
        <taxon>Bacteria</taxon>
        <taxon>Pseudomonadati</taxon>
        <taxon>Spirochaetota</taxon>
        <taxon>Spirochaetia</taxon>
        <taxon>Spirochaetales</taxon>
        <taxon>environmental samples</taxon>
    </lineage>
</organism>
<sequence length="262" mass="28138">MAIDLNAYRAMFDLKGTNALVAGGAGGIGSAVSAGLAALGCRVFLTARHEQKAEEVAQAIREEGGEAIGLSLDVKSMENLERFSEDLHKKVPKIDVFINCVGTHIEAPAEEYSEKDWDHILSVNLKTAFFLSQEIAKHQIGAGGGKHIHVTSVRGQLGISRGYISYCVSRGGMNMMIKQLATEWAKYGITVNGIAPTFTKTSLVAQYLEDPAFYKPLVARIPLGRVCEPSDIAGLAMYLASHASDFITGQIMYVDGGLTATQ</sequence>
<dbReference type="Pfam" id="PF13561">
    <property type="entry name" value="adh_short_C2"/>
    <property type="match status" value="1"/>
</dbReference>